<evidence type="ECO:0000256" key="4">
    <source>
        <dbReference type="ARBA" id="ARBA00022898"/>
    </source>
</evidence>
<comment type="cofactor">
    <cofactor evidence="1">
        <name>pyridoxal 5'-phosphate</name>
        <dbReference type="ChEBI" id="CHEBI:597326"/>
    </cofactor>
</comment>
<dbReference type="GO" id="GO:0006520">
    <property type="term" value="P:amino acid metabolic process"/>
    <property type="evidence" value="ECO:0007669"/>
    <property type="project" value="InterPro"/>
</dbReference>
<dbReference type="InterPro" id="IPR015422">
    <property type="entry name" value="PyrdxlP-dep_Trfase_small"/>
</dbReference>
<dbReference type="PANTHER" id="PTHR11999:SF70">
    <property type="entry name" value="MIP05841P"/>
    <property type="match status" value="1"/>
</dbReference>
<dbReference type="GO" id="GO:0019752">
    <property type="term" value="P:carboxylic acid metabolic process"/>
    <property type="evidence" value="ECO:0007669"/>
    <property type="project" value="InterPro"/>
</dbReference>
<dbReference type="Pfam" id="PF00282">
    <property type="entry name" value="Pyridoxal_deC"/>
    <property type="match status" value="1"/>
</dbReference>
<proteinExistence type="inferred from homology"/>
<evidence type="ECO:0000256" key="5">
    <source>
        <dbReference type="ARBA" id="ARBA00023239"/>
    </source>
</evidence>
<dbReference type="PANTHER" id="PTHR11999">
    <property type="entry name" value="GROUP II PYRIDOXAL-5-PHOSPHATE DECARBOXYLASE"/>
    <property type="match status" value="1"/>
</dbReference>
<keyword evidence="4" id="KW-0663">Pyridoxal phosphate</keyword>
<dbReference type="InterPro" id="IPR015424">
    <property type="entry name" value="PyrdxlP-dep_Trfase"/>
</dbReference>
<dbReference type="InterPro" id="IPR010977">
    <property type="entry name" value="Aromatic_deC"/>
</dbReference>
<gene>
    <name evidence="6" type="ORF">UFOPK3770_00765</name>
</gene>
<dbReference type="GO" id="GO:0030170">
    <property type="term" value="F:pyridoxal phosphate binding"/>
    <property type="evidence" value="ECO:0007669"/>
    <property type="project" value="InterPro"/>
</dbReference>
<dbReference type="PRINTS" id="PR00800">
    <property type="entry name" value="YHDCRBOXLASE"/>
</dbReference>
<dbReference type="Gene3D" id="3.90.1150.170">
    <property type="match status" value="1"/>
</dbReference>
<comment type="similarity">
    <text evidence="2">Belongs to the group II decarboxylase family.</text>
</comment>
<dbReference type="SUPFAM" id="SSF53383">
    <property type="entry name" value="PLP-dependent transferases"/>
    <property type="match status" value="1"/>
</dbReference>
<evidence type="ECO:0000313" key="6">
    <source>
        <dbReference type="EMBL" id="CAB4338604.1"/>
    </source>
</evidence>
<evidence type="ECO:0000256" key="3">
    <source>
        <dbReference type="ARBA" id="ARBA00022793"/>
    </source>
</evidence>
<dbReference type="InterPro" id="IPR002129">
    <property type="entry name" value="PyrdxlP-dep_de-COase"/>
</dbReference>
<dbReference type="Gene3D" id="3.90.1150.10">
    <property type="entry name" value="Aspartate Aminotransferase, domain 1"/>
    <property type="match status" value="1"/>
</dbReference>
<dbReference type="AlphaFoldDB" id="A0A6J5Z7T9"/>
<organism evidence="6">
    <name type="scientific">freshwater metagenome</name>
    <dbReference type="NCBI Taxonomy" id="449393"/>
    <lineage>
        <taxon>unclassified sequences</taxon>
        <taxon>metagenomes</taxon>
        <taxon>ecological metagenomes</taxon>
    </lineage>
</organism>
<evidence type="ECO:0000256" key="1">
    <source>
        <dbReference type="ARBA" id="ARBA00001933"/>
    </source>
</evidence>
<dbReference type="GO" id="GO:0016831">
    <property type="term" value="F:carboxy-lyase activity"/>
    <property type="evidence" value="ECO:0007669"/>
    <property type="project" value="UniProtKB-KW"/>
</dbReference>
<keyword evidence="5" id="KW-0456">Lyase</keyword>
<protein>
    <submittedName>
        <fullName evidence="6">Unannotated protein</fullName>
    </submittedName>
</protein>
<keyword evidence="3" id="KW-0210">Decarboxylase</keyword>
<dbReference type="EMBL" id="CAESAJ010000073">
    <property type="protein sequence ID" value="CAB4338604.1"/>
    <property type="molecule type" value="Genomic_DNA"/>
</dbReference>
<dbReference type="Gene3D" id="3.40.640.10">
    <property type="entry name" value="Type I PLP-dependent aspartate aminotransferase-like (Major domain)"/>
    <property type="match status" value="1"/>
</dbReference>
<name>A0A6J5Z7T9_9ZZZZ</name>
<reference evidence="6" key="1">
    <citation type="submission" date="2020-05" db="EMBL/GenBank/DDBJ databases">
        <authorList>
            <person name="Chiriac C."/>
            <person name="Salcher M."/>
            <person name="Ghai R."/>
            <person name="Kavagutti S V."/>
        </authorList>
    </citation>
    <scope>NUCLEOTIDE SEQUENCE</scope>
</reference>
<sequence>MRCVKYGANTNQYRAGSIKSGGENPAGCSRVGGAHTSCEERHAMTKMHDFDTELTEQIFEYMRQRLAMTEVPLDHPGQTHEIDQALAGMFSEDGNPASEVLQKYDEVISRTVISADSPRFLAFIPAAPTKAALLFDMIVSCASLQAISWLEAAGAVAAENQVLQWMSDVAGLPATAGGTFVSGGSAANLAALTVARDSARQRLGGKVPVRIAVSEQSHSSIRNSLSILDVEPFLVKCPDHRMTGEDLRAALLADSDPSNIVAVVATAGTTNAGIVDDLAGIAQVAQENNLWLHVDAAYGGAALLAPAMAQTFEGISHADSITMDPHKWWFAPFDVAAIIYRNPELAKAVHSQKASYLDVLHTDGDNDWNPTDYAYHLTRRARGLPLWFSVAVNGTAAYRKAVEESLALAQVVADDLRSRPEFELVMEPTLSVVLWRRLGWTAKDYAVMQDVLLERQISFVTPTTWLGETVGRFAFIHPKTTTEMMREIVDVIASLPSGA</sequence>
<evidence type="ECO:0000256" key="2">
    <source>
        <dbReference type="ARBA" id="ARBA00009533"/>
    </source>
</evidence>
<dbReference type="InterPro" id="IPR015421">
    <property type="entry name" value="PyrdxlP-dep_Trfase_major"/>
</dbReference>
<accession>A0A6J5Z7T9</accession>